<dbReference type="AlphaFoldDB" id="S3DRB9"/>
<evidence type="ECO:0000256" key="2">
    <source>
        <dbReference type="SAM" id="MobiDB-lite"/>
    </source>
</evidence>
<feature type="coiled-coil region" evidence="1">
    <location>
        <begin position="325"/>
        <end position="352"/>
    </location>
</feature>
<feature type="region of interest" description="Disordered" evidence="2">
    <location>
        <begin position="206"/>
        <end position="233"/>
    </location>
</feature>
<dbReference type="OrthoDB" id="5391053at2759"/>
<dbReference type="RefSeq" id="XP_008083127.1">
    <property type="nucleotide sequence ID" value="XM_008084936.1"/>
</dbReference>
<evidence type="ECO:0000256" key="1">
    <source>
        <dbReference type="SAM" id="Coils"/>
    </source>
</evidence>
<name>S3DRB9_GLAL2</name>
<dbReference type="Proteomes" id="UP000016922">
    <property type="component" value="Unassembled WGS sequence"/>
</dbReference>
<reference evidence="3 4" key="1">
    <citation type="journal article" date="2013" name="BMC Genomics">
        <title>Genomics-driven discovery of the pneumocandin biosynthetic gene cluster in the fungus Glarea lozoyensis.</title>
        <authorList>
            <person name="Chen L."/>
            <person name="Yue Q."/>
            <person name="Zhang X."/>
            <person name="Xiang M."/>
            <person name="Wang C."/>
            <person name="Li S."/>
            <person name="Che Y."/>
            <person name="Ortiz-Lopez F.J."/>
            <person name="Bills G.F."/>
            <person name="Liu X."/>
            <person name="An Z."/>
        </authorList>
    </citation>
    <scope>NUCLEOTIDE SEQUENCE [LARGE SCALE GENOMIC DNA]</scope>
    <source>
        <strain evidence="4">ATCC 20868 / MF5171</strain>
    </source>
</reference>
<evidence type="ECO:0000313" key="4">
    <source>
        <dbReference type="Proteomes" id="UP000016922"/>
    </source>
</evidence>
<feature type="compositionally biased region" description="Polar residues" evidence="2">
    <location>
        <begin position="223"/>
        <end position="233"/>
    </location>
</feature>
<evidence type="ECO:0000313" key="3">
    <source>
        <dbReference type="EMBL" id="EPE29018.1"/>
    </source>
</evidence>
<organism evidence="3 4">
    <name type="scientific">Glarea lozoyensis (strain ATCC 20868 / MF5171)</name>
    <dbReference type="NCBI Taxonomy" id="1116229"/>
    <lineage>
        <taxon>Eukaryota</taxon>
        <taxon>Fungi</taxon>
        <taxon>Dikarya</taxon>
        <taxon>Ascomycota</taxon>
        <taxon>Pezizomycotina</taxon>
        <taxon>Leotiomycetes</taxon>
        <taxon>Helotiales</taxon>
        <taxon>Helotiaceae</taxon>
        <taxon>Glarea</taxon>
    </lineage>
</organism>
<dbReference type="KEGG" id="glz:GLAREA_00176"/>
<dbReference type="GeneID" id="19459236"/>
<protein>
    <submittedName>
        <fullName evidence="3">Uncharacterized protein</fullName>
    </submittedName>
</protein>
<sequence>MATQNLRVNIGWFAPGAILKDLYNRSVACFWADVKSDELGAGSPQRESYVADTEGEASGSNILSSNNVASEVLDTEQRLRLTEECESELKKVLRCEKKISTYEAMIRFIETEIIEIQDTCNSVNEQLQTGDFDDRAERLEVLDVGRIMIGDRRAQHSELTQKLIHATQERSLPGTLFWLNLEETLVRYNLIDETHIEESLQAFVDHDENPAPSPNQEDPELYQENQEFSDQSELQADQVMEEETRRLSASTDLEMAVDEVPDVGARQNAWERLHLAQGGYDEAREKFDDWPQYYHHQYVGYQAGYDRGAISTTKTEFDNILFIRERQAGLELIEAEKQLQEARKDIKSLGLDPESGFVESFYDEDEAALEFDPDCVDRSKIEKWLSGNPPHDSIDDEMWLPHPEKQGDWADDACSLAFGESVSVVAEGPERVEIDEWKVECARVYRESQRIYRESLTA</sequence>
<keyword evidence="1" id="KW-0175">Coiled coil</keyword>
<gene>
    <name evidence="3" type="ORF">GLAREA_00176</name>
</gene>
<accession>S3DRB9</accession>
<proteinExistence type="predicted"/>
<dbReference type="EMBL" id="KE145367">
    <property type="protein sequence ID" value="EPE29018.1"/>
    <property type="molecule type" value="Genomic_DNA"/>
</dbReference>
<dbReference type="HOGENOM" id="CLU_047999_0_0_1"/>
<keyword evidence="4" id="KW-1185">Reference proteome</keyword>